<dbReference type="EMBL" id="VSRR010000077">
    <property type="protein sequence ID" value="MPC09608.1"/>
    <property type="molecule type" value="Genomic_DNA"/>
</dbReference>
<organism evidence="1 2">
    <name type="scientific">Portunus trituberculatus</name>
    <name type="common">Swimming crab</name>
    <name type="synonym">Neptunus trituberculatus</name>
    <dbReference type="NCBI Taxonomy" id="210409"/>
    <lineage>
        <taxon>Eukaryota</taxon>
        <taxon>Metazoa</taxon>
        <taxon>Ecdysozoa</taxon>
        <taxon>Arthropoda</taxon>
        <taxon>Crustacea</taxon>
        <taxon>Multicrustacea</taxon>
        <taxon>Malacostraca</taxon>
        <taxon>Eumalacostraca</taxon>
        <taxon>Eucarida</taxon>
        <taxon>Decapoda</taxon>
        <taxon>Pleocyemata</taxon>
        <taxon>Brachyura</taxon>
        <taxon>Eubrachyura</taxon>
        <taxon>Portunoidea</taxon>
        <taxon>Portunidae</taxon>
        <taxon>Portuninae</taxon>
        <taxon>Portunus</taxon>
    </lineage>
</organism>
<accession>A0A5B7CKG0</accession>
<protein>
    <submittedName>
        <fullName evidence="1">Uncharacterized protein</fullName>
    </submittedName>
</protein>
<sequence>MYMNKIYHTPGYRPLSRPQPLPETQSFTNTTTQYHITSVGGSKTSRAPPYPLSPLSAWKQHNCCPLQGRLTLSVWPLQR</sequence>
<reference evidence="1 2" key="1">
    <citation type="submission" date="2019-05" db="EMBL/GenBank/DDBJ databases">
        <title>Another draft genome of Portunus trituberculatus and its Hox gene families provides insights of decapod evolution.</title>
        <authorList>
            <person name="Jeong J.-H."/>
            <person name="Song I."/>
            <person name="Kim S."/>
            <person name="Choi T."/>
            <person name="Kim D."/>
            <person name="Ryu S."/>
            <person name="Kim W."/>
        </authorList>
    </citation>
    <scope>NUCLEOTIDE SEQUENCE [LARGE SCALE GENOMIC DNA]</scope>
    <source>
        <tissue evidence="1">Muscle</tissue>
    </source>
</reference>
<evidence type="ECO:0000313" key="2">
    <source>
        <dbReference type="Proteomes" id="UP000324222"/>
    </source>
</evidence>
<name>A0A5B7CKG0_PORTR</name>
<keyword evidence="2" id="KW-1185">Reference proteome</keyword>
<gene>
    <name evidence="1" type="ORF">E2C01_002222</name>
</gene>
<proteinExistence type="predicted"/>
<dbReference type="Proteomes" id="UP000324222">
    <property type="component" value="Unassembled WGS sequence"/>
</dbReference>
<comment type="caution">
    <text evidence="1">The sequence shown here is derived from an EMBL/GenBank/DDBJ whole genome shotgun (WGS) entry which is preliminary data.</text>
</comment>
<evidence type="ECO:0000313" key="1">
    <source>
        <dbReference type="EMBL" id="MPC09608.1"/>
    </source>
</evidence>
<dbReference type="AlphaFoldDB" id="A0A5B7CKG0"/>